<protein>
    <submittedName>
        <fullName evidence="1">OsmC family peroxiredoxin</fullName>
    </submittedName>
</protein>
<sequence>MITLIWNKKGLQFTARDDQGHSIIVDTDIESGGLDKGFKPMELLLVALAGCMGMDIVAILQKKGGKIDSFKMILKGEKNPEHPKRYLKIFYEIECKGDYKREDLLRSFELSRDKYCSVLATLKNTPEFEFKVL</sequence>
<dbReference type="PANTHER" id="PTHR34352:SF1">
    <property type="entry name" value="PROTEIN YHFA"/>
    <property type="match status" value="1"/>
</dbReference>
<accession>A0A7V1EI85</accession>
<proteinExistence type="predicted"/>
<gene>
    <name evidence="1" type="ORF">ENP86_07090</name>
</gene>
<name>A0A7V1EI85_UNCW3</name>
<comment type="caution">
    <text evidence="1">The sequence shown here is derived from an EMBL/GenBank/DDBJ whole genome shotgun (WGS) entry which is preliminary data.</text>
</comment>
<reference evidence="1" key="1">
    <citation type="journal article" date="2020" name="mSystems">
        <title>Genome- and Community-Level Interaction Insights into Carbon Utilization and Element Cycling Functions of Hydrothermarchaeota in Hydrothermal Sediment.</title>
        <authorList>
            <person name="Zhou Z."/>
            <person name="Liu Y."/>
            <person name="Xu W."/>
            <person name="Pan J."/>
            <person name="Luo Z.H."/>
            <person name="Li M."/>
        </authorList>
    </citation>
    <scope>NUCLEOTIDE SEQUENCE [LARGE SCALE GENOMIC DNA]</scope>
    <source>
        <strain evidence="1">SpSt-258</strain>
    </source>
</reference>
<dbReference type="InterPro" id="IPR015946">
    <property type="entry name" value="KH_dom-like_a/b"/>
</dbReference>
<evidence type="ECO:0000313" key="1">
    <source>
        <dbReference type="EMBL" id="HDY59298.1"/>
    </source>
</evidence>
<organism evidence="1">
    <name type="scientific">candidate division WOR-3 bacterium</name>
    <dbReference type="NCBI Taxonomy" id="2052148"/>
    <lineage>
        <taxon>Bacteria</taxon>
        <taxon>Bacteria division WOR-3</taxon>
    </lineage>
</organism>
<dbReference type="InterPro" id="IPR036102">
    <property type="entry name" value="OsmC/Ohrsf"/>
</dbReference>
<dbReference type="Gene3D" id="3.30.300.20">
    <property type="match status" value="1"/>
</dbReference>
<dbReference type="PANTHER" id="PTHR34352">
    <property type="entry name" value="PROTEIN YHFA"/>
    <property type="match status" value="1"/>
</dbReference>
<dbReference type="SUPFAM" id="SSF82784">
    <property type="entry name" value="OsmC-like"/>
    <property type="match status" value="1"/>
</dbReference>
<dbReference type="Pfam" id="PF02566">
    <property type="entry name" value="OsmC"/>
    <property type="match status" value="1"/>
</dbReference>
<dbReference type="InterPro" id="IPR003718">
    <property type="entry name" value="OsmC/Ohr_fam"/>
</dbReference>
<dbReference type="AlphaFoldDB" id="A0A7V1EI85"/>
<dbReference type="EMBL" id="DSKY01000018">
    <property type="protein sequence ID" value="HDY59298.1"/>
    <property type="molecule type" value="Genomic_DNA"/>
</dbReference>